<dbReference type="Ensembl" id="ENSEEET00000058660.1">
    <property type="protein sequence ID" value="ENSEEEP00000055919.1"/>
    <property type="gene ID" value="ENSEEEG00000029026.1"/>
</dbReference>
<keyword evidence="2" id="KW-1185">Reference proteome</keyword>
<dbReference type="AlphaFoldDB" id="A0AAY5EH65"/>
<protein>
    <submittedName>
        <fullName evidence="1">Uncharacterized protein</fullName>
    </submittedName>
</protein>
<evidence type="ECO:0000313" key="2">
    <source>
        <dbReference type="Proteomes" id="UP000314983"/>
    </source>
</evidence>
<reference evidence="1" key="3">
    <citation type="submission" date="2025-09" db="UniProtKB">
        <authorList>
            <consortium name="Ensembl"/>
        </authorList>
    </citation>
    <scope>IDENTIFICATION</scope>
</reference>
<organism evidence="1 2">
    <name type="scientific">Electrophorus electricus</name>
    <name type="common">Electric eel</name>
    <name type="synonym">Gymnotus electricus</name>
    <dbReference type="NCBI Taxonomy" id="8005"/>
    <lineage>
        <taxon>Eukaryota</taxon>
        <taxon>Metazoa</taxon>
        <taxon>Chordata</taxon>
        <taxon>Craniata</taxon>
        <taxon>Vertebrata</taxon>
        <taxon>Euteleostomi</taxon>
        <taxon>Actinopterygii</taxon>
        <taxon>Neopterygii</taxon>
        <taxon>Teleostei</taxon>
        <taxon>Ostariophysi</taxon>
        <taxon>Gymnotiformes</taxon>
        <taxon>Gymnotoidei</taxon>
        <taxon>Gymnotidae</taxon>
        <taxon>Electrophorus</taxon>
    </lineage>
</organism>
<dbReference type="Proteomes" id="UP000314983">
    <property type="component" value="Chromosome 15"/>
</dbReference>
<dbReference type="Pfam" id="PF01391">
    <property type="entry name" value="Collagen"/>
    <property type="match status" value="1"/>
</dbReference>
<accession>A0AAY5EH65</accession>
<sequence length="192" mass="20635">LDHIVDIFSFKICNHLSECECDTGGCECGFAGFPGDRGTPGNPGFRGLRGLTGPQGIGVPGPIGVRGLAGKPGQQGSPGVTGLKGIRGKGQKVTIKSDSQSNNSRCIVSIGIYRPALYCFLYQYFSPFFLDVISSLWSCRMHGGNDVKHALTQHTCSKRAVFIWNEQKTLPVTGANRTVWLPLLLHSHSLAC</sequence>
<evidence type="ECO:0000313" key="1">
    <source>
        <dbReference type="Ensembl" id="ENSEEEP00000055919.1"/>
    </source>
</evidence>
<dbReference type="InterPro" id="IPR008160">
    <property type="entry name" value="Collagen"/>
</dbReference>
<proteinExistence type="predicted"/>
<reference evidence="1 2" key="1">
    <citation type="submission" date="2020-05" db="EMBL/GenBank/DDBJ databases">
        <title>Electrophorus electricus (electric eel) genome, fEleEle1, primary haplotype.</title>
        <authorList>
            <person name="Myers G."/>
            <person name="Meyer A."/>
            <person name="Fedrigo O."/>
            <person name="Formenti G."/>
            <person name="Rhie A."/>
            <person name="Tracey A."/>
            <person name="Sims Y."/>
            <person name="Jarvis E.D."/>
        </authorList>
    </citation>
    <scope>NUCLEOTIDE SEQUENCE [LARGE SCALE GENOMIC DNA]</scope>
</reference>
<reference evidence="1" key="2">
    <citation type="submission" date="2025-08" db="UniProtKB">
        <authorList>
            <consortium name="Ensembl"/>
        </authorList>
    </citation>
    <scope>IDENTIFICATION</scope>
</reference>
<name>A0AAY5EH65_ELEEL</name>